<protein>
    <recommendedName>
        <fullName evidence="2">ABC1 atypical kinase-like domain-containing protein</fullName>
    </recommendedName>
</protein>
<dbReference type="EMBL" id="KV454011">
    <property type="protein sequence ID" value="ODV98634.1"/>
    <property type="molecule type" value="Genomic_DNA"/>
</dbReference>
<name>A0A1E4U3Q3_PACTA</name>
<accession>A0A1E4U3Q3</accession>
<dbReference type="PANTHER" id="PTHR43173:SF19">
    <property type="entry name" value="AARF DOMAIN-CONTAINING PROTEIN KINASE 1"/>
    <property type="match status" value="1"/>
</dbReference>
<dbReference type="SUPFAM" id="SSF56112">
    <property type="entry name" value="Protein kinase-like (PK-like)"/>
    <property type="match status" value="1"/>
</dbReference>
<evidence type="ECO:0000313" key="4">
    <source>
        <dbReference type="Proteomes" id="UP000094236"/>
    </source>
</evidence>
<organism evidence="3 4">
    <name type="scientific">Pachysolen tannophilus NRRL Y-2460</name>
    <dbReference type="NCBI Taxonomy" id="669874"/>
    <lineage>
        <taxon>Eukaryota</taxon>
        <taxon>Fungi</taxon>
        <taxon>Dikarya</taxon>
        <taxon>Ascomycota</taxon>
        <taxon>Saccharomycotina</taxon>
        <taxon>Pichiomycetes</taxon>
        <taxon>Pachysolenaceae</taxon>
        <taxon>Pachysolen</taxon>
    </lineage>
</organism>
<dbReference type="InterPro" id="IPR045307">
    <property type="entry name" value="ADCK1_dom"/>
</dbReference>
<dbReference type="AlphaFoldDB" id="A0A1E4U3Q3"/>
<dbReference type="STRING" id="669874.A0A1E4U3Q3"/>
<reference evidence="4" key="1">
    <citation type="submission" date="2016-05" db="EMBL/GenBank/DDBJ databases">
        <title>Comparative genomics of biotechnologically important yeasts.</title>
        <authorList>
            <consortium name="DOE Joint Genome Institute"/>
            <person name="Riley R."/>
            <person name="Haridas S."/>
            <person name="Wolfe K.H."/>
            <person name="Lopes M.R."/>
            <person name="Hittinger C.T."/>
            <person name="Goker M."/>
            <person name="Salamov A."/>
            <person name="Wisecaver J."/>
            <person name="Long T.M."/>
            <person name="Aerts A.L."/>
            <person name="Barry K."/>
            <person name="Choi C."/>
            <person name="Clum A."/>
            <person name="Coughlan A.Y."/>
            <person name="Deshpande S."/>
            <person name="Douglass A.P."/>
            <person name="Hanson S.J."/>
            <person name="Klenk H.-P."/>
            <person name="Labutti K."/>
            <person name="Lapidus A."/>
            <person name="Lindquist E."/>
            <person name="Lipzen A."/>
            <person name="Meier-Kolthoff J.P."/>
            <person name="Ohm R.A."/>
            <person name="Otillar R.P."/>
            <person name="Pangilinan J."/>
            <person name="Peng Y."/>
            <person name="Rokas A."/>
            <person name="Rosa C.A."/>
            <person name="Scheuner C."/>
            <person name="Sibirny A.A."/>
            <person name="Slot J.C."/>
            <person name="Stielow J.B."/>
            <person name="Sun H."/>
            <person name="Kurtzman C.P."/>
            <person name="Blackwell M."/>
            <person name="Grigoriev I.V."/>
            <person name="Jeffries T.W."/>
        </authorList>
    </citation>
    <scope>NUCLEOTIDE SEQUENCE [LARGE SCALE GENOMIC DNA]</scope>
    <source>
        <strain evidence="4">NRRL Y-2460</strain>
    </source>
</reference>
<evidence type="ECO:0000259" key="2">
    <source>
        <dbReference type="Pfam" id="PF03109"/>
    </source>
</evidence>
<dbReference type="Proteomes" id="UP000094236">
    <property type="component" value="Unassembled WGS sequence"/>
</dbReference>
<dbReference type="GO" id="GO:0007005">
    <property type="term" value="P:mitochondrion organization"/>
    <property type="evidence" value="ECO:0007669"/>
    <property type="project" value="EnsemblFungi"/>
</dbReference>
<sequence length="589" mass="67906">MIQYKSGRAILTRFYFRGVKIPRQGLISSGHDFFSTTTTKTPPIIDRFLPQNRNLKYKLIFISSFAVSGVILYNTNQSFHDTVRHGYFTIKRIGVVTVATIRCFYLYGKVLRFSNFTDESAKQAALSKTHKKAALITLRALEKNGGIYIKLGQHISAMSYLLPPEWTRTMIPLQDNCPESDYEEINNLFIEDLGFPIDELFEHFDRKPAGVASLAQVHIGFLKKTGEKVAVKCQHPSLKEFVPIDILMTQTVFKLMLNIFPEYPLTWLGEELQESIYVELDFNNEAKNAMKTASYFKKFTKQTALRIPQVKSSNKRILIMEYIGGHRLDDLEYLKKNNISRSQVSSCLSHIFNNMIFTPEVGVHCDPHGGNLAIRSSMPNPLNPHNFEIVLYDHGLYRNITQQMRRDYAKFWLAMFNHDLEGMRIHSKNFAGITDRQFPILCAAITGRDFKHALSGDVASARSSNEVDTMTNALINEGKIADLVTLLSSLPRVVLLILKTNDLTRHLDESLQNPLGPERTFLIMATYCAKTVYYEDIENNNKKTKKFGIYWFIGEFKAIWKYYRVIEKLYFYDLIMIFRNFFIYDKSSV</sequence>
<dbReference type="PANTHER" id="PTHR43173">
    <property type="entry name" value="ABC1 FAMILY PROTEIN"/>
    <property type="match status" value="1"/>
</dbReference>
<evidence type="ECO:0000256" key="1">
    <source>
        <dbReference type="ARBA" id="ARBA00009670"/>
    </source>
</evidence>
<dbReference type="InterPro" id="IPR004147">
    <property type="entry name" value="ABC1_dom"/>
</dbReference>
<evidence type="ECO:0000313" key="3">
    <source>
        <dbReference type="EMBL" id="ODV98634.1"/>
    </source>
</evidence>
<proteinExistence type="inferred from homology"/>
<dbReference type="GO" id="GO:0005743">
    <property type="term" value="C:mitochondrial inner membrane"/>
    <property type="evidence" value="ECO:0007669"/>
    <property type="project" value="EnsemblFungi"/>
</dbReference>
<dbReference type="OrthoDB" id="427480at2759"/>
<dbReference type="InterPro" id="IPR051130">
    <property type="entry name" value="Mito_struct-func_regulator"/>
</dbReference>
<dbReference type="GO" id="GO:0055088">
    <property type="term" value="P:lipid homeostasis"/>
    <property type="evidence" value="ECO:0007669"/>
    <property type="project" value="EnsemblFungi"/>
</dbReference>
<feature type="domain" description="ABC1 atypical kinase-like" evidence="2">
    <location>
        <begin position="173"/>
        <end position="424"/>
    </location>
</feature>
<gene>
    <name evidence="3" type="ORF">PACTADRAFT_36543</name>
</gene>
<keyword evidence="4" id="KW-1185">Reference proteome</keyword>
<dbReference type="InterPro" id="IPR011009">
    <property type="entry name" value="Kinase-like_dom_sf"/>
</dbReference>
<comment type="similarity">
    <text evidence="1">Belongs to the protein kinase superfamily. ADCK protein kinase family.</text>
</comment>
<dbReference type="CDD" id="cd13969">
    <property type="entry name" value="ADCK1-like"/>
    <property type="match status" value="1"/>
</dbReference>
<dbReference type="Pfam" id="PF03109">
    <property type="entry name" value="ABC1"/>
    <property type="match status" value="1"/>
</dbReference>